<comment type="similarity">
    <text evidence="2">Belongs to the mitochondrion-specific ribosomal protein mL43 family.</text>
</comment>
<comment type="caution">
    <text evidence="8">The sequence shown here is derived from an EMBL/GenBank/DDBJ whole genome shotgun (WGS) entry which is preliminary data.</text>
</comment>
<evidence type="ECO:0000256" key="3">
    <source>
        <dbReference type="ARBA" id="ARBA00022980"/>
    </source>
</evidence>
<dbReference type="SMART" id="SM00916">
    <property type="entry name" value="L51_S25_CI-B8"/>
    <property type="match status" value="1"/>
</dbReference>
<dbReference type="PANTHER" id="PTHR21396">
    <property type="entry name" value="39S RIBOSOMAL PROTEIN L43"/>
    <property type="match status" value="1"/>
</dbReference>
<dbReference type="SUPFAM" id="SSF52833">
    <property type="entry name" value="Thioredoxin-like"/>
    <property type="match status" value="1"/>
</dbReference>
<keyword evidence="3 8" id="KW-0689">Ribosomal protein</keyword>
<dbReference type="Proteomes" id="UP000499080">
    <property type="component" value="Unassembled WGS sequence"/>
</dbReference>
<dbReference type="OrthoDB" id="88at2759"/>
<keyword evidence="5" id="KW-0687">Ribonucleoprotein</keyword>
<dbReference type="AlphaFoldDB" id="A0A4Y2AMG4"/>
<evidence type="ECO:0000259" key="7">
    <source>
        <dbReference type="SMART" id="SM00916"/>
    </source>
</evidence>
<dbReference type="EMBL" id="BGPR01000024">
    <property type="protein sequence ID" value="GBL81101.1"/>
    <property type="molecule type" value="Genomic_DNA"/>
</dbReference>
<comment type="subcellular location">
    <subcellularLocation>
        <location evidence="1">Mitochondrion</location>
    </subcellularLocation>
</comment>
<dbReference type="InterPro" id="IPR007741">
    <property type="entry name" value="Ribosomal_mL43/mS25/NADH_DH"/>
</dbReference>
<evidence type="ECO:0000256" key="6">
    <source>
        <dbReference type="ARBA" id="ARBA00035188"/>
    </source>
</evidence>
<evidence type="ECO:0000313" key="9">
    <source>
        <dbReference type="Proteomes" id="UP000499080"/>
    </source>
</evidence>
<accession>A0A4Y2AMG4</accession>
<dbReference type="Gene3D" id="3.40.30.10">
    <property type="entry name" value="Glutaredoxin"/>
    <property type="match status" value="1"/>
</dbReference>
<dbReference type="InterPro" id="IPR036249">
    <property type="entry name" value="Thioredoxin-like_sf"/>
</dbReference>
<name>A0A4Y2AMG4_ARAVE</name>
<dbReference type="InterPro" id="IPR039927">
    <property type="entry name" value="Ribosomal_mL43"/>
</dbReference>
<keyword evidence="4" id="KW-0496">Mitochondrion</keyword>
<reference evidence="8 9" key="1">
    <citation type="journal article" date="2019" name="Sci. Rep.">
        <title>Orb-weaving spider Araneus ventricosus genome elucidates the spidroin gene catalogue.</title>
        <authorList>
            <person name="Kono N."/>
            <person name="Nakamura H."/>
            <person name="Ohtoshi R."/>
            <person name="Moran D.A.P."/>
            <person name="Shinohara A."/>
            <person name="Yoshida Y."/>
            <person name="Fujiwara M."/>
            <person name="Mori M."/>
            <person name="Tomita M."/>
            <person name="Arakawa K."/>
        </authorList>
    </citation>
    <scope>NUCLEOTIDE SEQUENCE [LARGE SCALE GENOMIC DNA]</scope>
</reference>
<evidence type="ECO:0000256" key="2">
    <source>
        <dbReference type="ARBA" id="ARBA00006073"/>
    </source>
</evidence>
<sequence length="189" mass="21516">MSNIVNPSTYVKSVLQNGVGRYVNQLQRITFKFSKTHGGSNGLREYIEKDLVDFARSNPGVVVYLKPRRVGPPSITMEYLNGNTQYLSFPKKTRDEIVKWVEFARTQSGFPISRFIKRHHTDTPSIQGVWNPFTNKPTELNVTDLPTDELSKAHTFFPTATEQLLEIAKSFGTSENQEEEESRSSKTIN</sequence>
<dbReference type="GO" id="GO:0003735">
    <property type="term" value="F:structural constituent of ribosome"/>
    <property type="evidence" value="ECO:0007669"/>
    <property type="project" value="InterPro"/>
</dbReference>
<proteinExistence type="inferred from homology"/>
<feature type="domain" description="Ribosomal protein/NADH dehydrogenase" evidence="7">
    <location>
        <begin position="35"/>
        <end position="108"/>
    </location>
</feature>
<evidence type="ECO:0000256" key="5">
    <source>
        <dbReference type="ARBA" id="ARBA00023274"/>
    </source>
</evidence>
<evidence type="ECO:0000256" key="1">
    <source>
        <dbReference type="ARBA" id="ARBA00004173"/>
    </source>
</evidence>
<dbReference type="Pfam" id="PF05047">
    <property type="entry name" value="L51_S25_CI-B8"/>
    <property type="match status" value="1"/>
</dbReference>
<keyword evidence="9" id="KW-1185">Reference proteome</keyword>
<evidence type="ECO:0000256" key="4">
    <source>
        <dbReference type="ARBA" id="ARBA00023128"/>
    </source>
</evidence>
<evidence type="ECO:0000313" key="8">
    <source>
        <dbReference type="EMBL" id="GBL81101.1"/>
    </source>
</evidence>
<dbReference type="PANTHER" id="PTHR21396:SF2">
    <property type="entry name" value="LARGE RIBOSOMAL SUBUNIT PROTEIN ML43"/>
    <property type="match status" value="1"/>
</dbReference>
<organism evidence="8 9">
    <name type="scientific">Araneus ventricosus</name>
    <name type="common">Orbweaver spider</name>
    <name type="synonym">Epeira ventricosa</name>
    <dbReference type="NCBI Taxonomy" id="182803"/>
    <lineage>
        <taxon>Eukaryota</taxon>
        <taxon>Metazoa</taxon>
        <taxon>Ecdysozoa</taxon>
        <taxon>Arthropoda</taxon>
        <taxon>Chelicerata</taxon>
        <taxon>Arachnida</taxon>
        <taxon>Araneae</taxon>
        <taxon>Araneomorphae</taxon>
        <taxon>Entelegynae</taxon>
        <taxon>Araneoidea</taxon>
        <taxon>Araneidae</taxon>
        <taxon>Araneus</taxon>
    </lineage>
</organism>
<dbReference type="GO" id="GO:0005762">
    <property type="term" value="C:mitochondrial large ribosomal subunit"/>
    <property type="evidence" value="ECO:0007669"/>
    <property type="project" value="TreeGrafter"/>
</dbReference>
<gene>
    <name evidence="8" type="primary">MRPL43</name>
    <name evidence="8" type="ORF">AVEN_83166_1</name>
</gene>
<dbReference type="GO" id="GO:0032543">
    <property type="term" value="P:mitochondrial translation"/>
    <property type="evidence" value="ECO:0007669"/>
    <property type="project" value="InterPro"/>
</dbReference>
<protein>
    <recommendedName>
        <fullName evidence="6">Large ribosomal subunit protein mL43</fullName>
    </recommendedName>
</protein>